<keyword evidence="1" id="KW-0614">Plasmid</keyword>
<dbReference type="KEGG" id="rhl:LPU83_pLPU83c_0557"/>
<accession>W6RJU3</accession>
<geneLocation type="plasmid" evidence="1 2">
    <name>pLPU83c</name>
</geneLocation>
<dbReference type="Proteomes" id="UP000019443">
    <property type="component" value="Plasmid pLPU83c"/>
</dbReference>
<dbReference type="EMBL" id="HG916854">
    <property type="protein sequence ID" value="CDM61119.1"/>
    <property type="molecule type" value="Genomic_DNA"/>
</dbReference>
<dbReference type="AlphaFoldDB" id="W6RJU3"/>
<proteinExistence type="predicted"/>
<evidence type="ECO:0000313" key="1">
    <source>
        <dbReference type="EMBL" id="CDM61119.1"/>
    </source>
</evidence>
<protein>
    <submittedName>
        <fullName evidence="1">Uncharacterized protein</fullName>
    </submittedName>
</protein>
<gene>
    <name evidence="1" type="ORF">LPU83_pLPU83c_0557</name>
</gene>
<evidence type="ECO:0000313" key="2">
    <source>
        <dbReference type="Proteomes" id="UP000019443"/>
    </source>
</evidence>
<keyword evidence="2" id="KW-1185">Reference proteome</keyword>
<name>W6RJU3_9HYPH</name>
<dbReference type="HOGENOM" id="CLU_2719585_0_0_5"/>
<reference evidence="1" key="1">
    <citation type="submission" date="2013-11" db="EMBL/GenBank/DDBJ databases">
        <title>Draft genome sequence of the broad-host-range Rhizobium sp. LPU83 strain, a member of the low-genetic diversity Oregon-like Rhizobium sp. group.</title>
        <authorList>
            <person name="Wibberg D."/>
            <person name="Puehler A."/>
            <person name="Schlueter A."/>
        </authorList>
    </citation>
    <scope>NUCLEOTIDE SEQUENCE [LARGE SCALE GENOMIC DNA]</scope>
    <source>
        <strain evidence="1">LPU83</strain>
        <plasmid evidence="1">pLPU83c</plasmid>
    </source>
</reference>
<sequence>MSGILAAGIRDPSVGIILVRLHPSGPEALGFFNALKTFLLDDFLHDPLCFFGSFDAFLLEHWNPRRQCAPNS</sequence>
<organism evidence="1 2">
    <name type="scientific">Rhizobium favelukesii</name>
    <dbReference type="NCBI Taxonomy" id="348824"/>
    <lineage>
        <taxon>Bacteria</taxon>
        <taxon>Pseudomonadati</taxon>
        <taxon>Pseudomonadota</taxon>
        <taxon>Alphaproteobacteria</taxon>
        <taxon>Hyphomicrobiales</taxon>
        <taxon>Rhizobiaceae</taxon>
        <taxon>Rhizobium/Agrobacterium group</taxon>
        <taxon>Rhizobium</taxon>
    </lineage>
</organism>